<gene>
    <name evidence="2" type="ORF">TVY486_0806150</name>
</gene>
<feature type="domain" description="SET" evidence="1">
    <location>
        <begin position="101"/>
        <end position="341"/>
    </location>
</feature>
<dbReference type="PANTHER" id="PTHR12197">
    <property type="entry name" value="HISTONE-LYSINE N-METHYLTRANSFERASE SMYD"/>
    <property type="match status" value="1"/>
</dbReference>
<dbReference type="PANTHER" id="PTHR12197:SF297">
    <property type="entry name" value="SET DOMAIN-CONTAINING PROTEIN"/>
    <property type="match status" value="1"/>
</dbReference>
<dbReference type="OMA" id="RSMLNHS"/>
<dbReference type="GO" id="GO:0005634">
    <property type="term" value="C:nucleus"/>
    <property type="evidence" value="ECO:0007669"/>
    <property type="project" value="TreeGrafter"/>
</dbReference>
<dbReference type="InterPro" id="IPR050869">
    <property type="entry name" value="H3K4_H4K5_MeTrfase"/>
</dbReference>
<accession>G0U1Q1</accession>
<dbReference type="Pfam" id="PF00856">
    <property type="entry name" value="SET"/>
    <property type="match status" value="1"/>
</dbReference>
<evidence type="ECO:0000259" key="1">
    <source>
        <dbReference type="PROSITE" id="PS50280"/>
    </source>
</evidence>
<dbReference type="SUPFAM" id="SSF82199">
    <property type="entry name" value="SET domain"/>
    <property type="match status" value="1"/>
</dbReference>
<reference evidence="2" key="1">
    <citation type="journal article" date="2012" name="Proc. Natl. Acad. Sci. U.S.A.">
        <title>Antigenic diversity is generated by distinct evolutionary mechanisms in African trypanosome species.</title>
        <authorList>
            <person name="Jackson A.P."/>
            <person name="Berry A."/>
            <person name="Aslett M."/>
            <person name="Allison H.C."/>
            <person name="Burton P."/>
            <person name="Vavrova-Anderson J."/>
            <person name="Brown R."/>
            <person name="Browne H."/>
            <person name="Corton N."/>
            <person name="Hauser H."/>
            <person name="Gamble J."/>
            <person name="Gilderthorp R."/>
            <person name="Marcello L."/>
            <person name="McQuillan J."/>
            <person name="Otto T.D."/>
            <person name="Quail M.A."/>
            <person name="Sanders M.J."/>
            <person name="van Tonder A."/>
            <person name="Ginger M.L."/>
            <person name="Field M.C."/>
            <person name="Barry J.D."/>
            <person name="Hertz-Fowler C."/>
            <person name="Berriman M."/>
        </authorList>
    </citation>
    <scope>NUCLEOTIDE SEQUENCE</scope>
    <source>
        <strain evidence="2">Y486</strain>
    </source>
</reference>
<dbReference type="VEuPathDB" id="TriTrypDB:TvY486_0806150"/>
<dbReference type="InterPro" id="IPR001214">
    <property type="entry name" value="SET_dom"/>
</dbReference>
<dbReference type="PROSITE" id="PS50280">
    <property type="entry name" value="SET"/>
    <property type="match status" value="1"/>
</dbReference>
<dbReference type="AlphaFoldDB" id="G0U1Q1"/>
<proteinExistence type="predicted"/>
<evidence type="ECO:0000313" key="2">
    <source>
        <dbReference type="EMBL" id="CCC50008.1"/>
    </source>
</evidence>
<dbReference type="EMBL" id="HE573024">
    <property type="protein sequence ID" value="CCC50008.1"/>
    <property type="molecule type" value="Genomic_DNA"/>
</dbReference>
<sequence>MNRGSLASANVLKRHCHHVIDALGARTPPEAFLFRGNAYMALGQPYFALADYNTAAQVLQLSGQHQQRCRKALEFFPELQVGTYPADNSHLHIHVHPYLDENCEVTMISNDVGRGLVAKENIMQGKVVVRRADPWLRYPVNDRMCAYCAGALPERFFTCANPKCHEEYCSRDCRTMALSLYHSRTCSCEGLQALELDMYSQMKASESITEKNAAAAQLLMLRVLSVSLQQQIVPTALSEMRILSGRLLFHPKTLAGCFLEIYERFTRACGTATSITYEEMVGILARVTANCFHRENCVELCLPRSMLNHSCEANVAEDVQTGDLKTTQDVPRGRELTINYYPQLKHLDYLERSQELKRRGFTCLCHRCKREKSS</sequence>
<dbReference type="Gene3D" id="2.170.270.10">
    <property type="entry name" value="SET domain"/>
    <property type="match status" value="1"/>
</dbReference>
<organism evidence="2">
    <name type="scientific">Trypanosoma vivax (strain Y486)</name>
    <dbReference type="NCBI Taxonomy" id="1055687"/>
    <lineage>
        <taxon>Eukaryota</taxon>
        <taxon>Discoba</taxon>
        <taxon>Euglenozoa</taxon>
        <taxon>Kinetoplastea</taxon>
        <taxon>Metakinetoplastina</taxon>
        <taxon>Trypanosomatida</taxon>
        <taxon>Trypanosomatidae</taxon>
        <taxon>Trypanosoma</taxon>
        <taxon>Duttonella</taxon>
    </lineage>
</organism>
<protein>
    <recommendedName>
        <fullName evidence="1">SET domain-containing protein</fullName>
    </recommendedName>
</protein>
<name>G0U1Q1_TRYVY</name>
<dbReference type="InterPro" id="IPR046341">
    <property type="entry name" value="SET_dom_sf"/>
</dbReference>